<evidence type="ECO:0000313" key="5">
    <source>
        <dbReference type="Proteomes" id="UP001642540"/>
    </source>
</evidence>
<proteinExistence type="inferred from homology"/>
<protein>
    <recommendedName>
        <fullName evidence="6">Fibroblast growth factor 17</fullName>
    </recommendedName>
</protein>
<dbReference type="Gene3D" id="2.80.10.50">
    <property type="match status" value="1"/>
</dbReference>
<name>A0ABP1Q0E7_9HEXA</name>
<organism evidence="4 5">
    <name type="scientific">Orchesella dallaii</name>
    <dbReference type="NCBI Taxonomy" id="48710"/>
    <lineage>
        <taxon>Eukaryota</taxon>
        <taxon>Metazoa</taxon>
        <taxon>Ecdysozoa</taxon>
        <taxon>Arthropoda</taxon>
        <taxon>Hexapoda</taxon>
        <taxon>Collembola</taxon>
        <taxon>Entomobryomorpha</taxon>
        <taxon>Entomobryoidea</taxon>
        <taxon>Orchesellidae</taxon>
        <taxon>Orchesellinae</taxon>
        <taxon>Orchesella</taxon>
    </lineage>
</organism>
<keyword evidence="3" id="KW-0732">Signal</keyword>
<dbReference type="PANTHER" id="PTHR11486">
    <property type="entry name" value="FIBROBLAST GROWTH FACTOR"/>
    <property type="match status" value="1"/>
</dbReference>
<reference evidence="4 5" key="1">
    <citation type="submission" date="2024-08" db="EMBL/GenBank/DDBJ databases">
        <authorList>
            <person name="Cucini C."/>
            <person name="Frati F."/>
        </authorList>
    </citation>
    <scope>NUCLEOTIDE SEQUENCE [LARGE SCALE GENOMIC DNA]</scope>
</reference>
<evidence type="ECO:0000256" key="2">
    <source>
        <dbReference type="SAM" id="MobiDB-lite"/>
    </source>
</evidence>
<feature type="region of interest" description="Disordered" evidence="2">
    <location>
        <begin position="207"/>
        <end position="240"/>
    </location>
</feature>
<gene>
    <name evidence="4" type="ORF">ODALV1_LOCUS5248</name>
</gene>
<sequence length="240" mass="27605">MNIDKKFLLVCLQLIIFLVMSMVVEGRSAPVSGSYNTSTISIPTNTLTKATKFPKVIKRAYRLYNFCSDKHVAIRNSSGAAVSANASKDDQNGELVLETMLRNETLKIRIRGFYSNKYMCYNRKGRLVAKPKAKRDMCEFIEEQREGHFIYKSAFFGGFVLGFNRRGKPLNGIKHIEPVYEDCSKFLKLDSNLNDHDLTRNAYDIETHNRRVGQTHATQKHKHRHGKKSHPRFQNITSDR</sequence>
<comment type="caution">
    <text evidence="4">The sequence shown here is derived from an EMBL/GenBank/DDBJ whole genome shotgun (WGS) entry which is preliminary data.</text>
</comment>
<dbReference type="EMBL" id="CAXLJM020000015">
    <property type="protein sequence ID" value="CAL8082565.1"/>
    <property type="molecule type" value="Genomic_DNA"/>
</dbReference>
<evidence type="ECO:0000256" key="3">
    <source>
        <dbReference type="SAM" id="SignalP"/>
    </source>
</evidence>
<dbReference type="Proteomes" id="UP001642540">
    <property type="component" value="Unassembled WGS sequence"/>
</dbReference>
<accession>A0ABP1Q0E7</accession>
<feature type="compositionally biased region" description="Basic residues" evidence="2">
    <location>
        <begin position="210"/>
        <end position="231"/>
    </location>
</feature>
<dbReference type="Pfam" id="PF00167">
    <property type="entry name" value="FGF"/>
    <property type="match status" value="1"/>
</dbReference>
<evidence type="ECO:0008006" key="6">
    <source>
        <dbReference type="Google" id="ProtNLM"/>
    </source>
</evidence>
<dbReference type="SUPFAM" id="SSF50353">
    <property type="entry name" value="Cytokine"/>
    <property type="match status" value="1"/>
</dbReference>
<feature type="chain" id="PRO_5047121365" description="Fibroblast growth factor 17" evidence="3">
    <location>
        <begin position="27"/>
        <end position="240"/>
    </location>
</feature>
<evidence type="ECO:0000313" key="4">
    <source>
        <dbReference type="EMBL" id="CAL8082565.1"/>
    </source>
</evidence>
<dbReference type="InterPro" id="IPR008996">
    <property type="entry name" value="IL1/FGF"/>
</dbReference>
<dbReference type="InterPro" id="IPR002209">
    <property type="entry name" value="Fibroblast_GF_fam"/>
</dbReference>
<comment type="similarity">
    <text evidence="1">Belongs to the heparin-binding growth factors family.</text>
</comment>
<dbReference type="SMART" id="SM00442">
    <property type="entry name" value="FGF"/>
    <property type="match status" value="1"/>
</dbReference>
<evidence type="ECO:0000256" key="1">
    <source>
        <dbReference type="ARBA" id="ARBA00007936"/>
    </source>
</evidence>
<keyword evidence="5" id="KW-1185">Reference proteome</keyword>
<feature type="signal peptide" evidence="3">
    <location>
        <begin position="1"/>
        <end position="26"/>
    </location>
</feature>
<dbReference type="CDD" id="cd23307">
    <property type="entry name" value="beta-trefoil_FGF8-like"/>
    <property type="match status" value="1"/>
</dbReference>